<dbReference type="Pfam" id="PF13715">
    <property type="entry name" value="CarbopepD_reg_2"/>
    <property type="match status" value="1"/>
</dbReference>
<dbReference type="RefSeq" id="WP_104715629.1">
    <property type="nucleotide sequence ID" value="NZ_PTRA01000006.1"/>
</dbReference>
<dbReference type="SUPFAM" id="SSF56935">
    <property type="entry name" value="Porins"/>
    <property type="match status" value="1"/>
</dbReference>
<dbReference type="Gene3D" id="2.60.40.1120">
    <property type="entry name" value="Carboxypeptidase-like, regulatory domain"/>
    <property type="match status" value="1"/>
</dbReference>
<reference evidence="2" key="1">
    <citation type="submission" date="2018-02" db="EMBL/GenBank/DDBJ databases">
        <title>Genome sequencing of Solimonas sp. HR-BB.</title>
        <authorList>
            <person name="Lee Y."/>
            <person name="Jeon C.O."/>
        </authorList>
    </citation>
    <scope>NUCLEOTIDE SEQUENCE [LARGE SCALE GENOMIC DNA]</scope>
    <source>
        <strain evidence="2">HR-U</strain>
    </source>
</reference>
<protein>
    <recommendedName>
        <fullName evidence="3">TonB-dependent receptor</fullName>
    </recommendedName>
</protein>
<gene>
    <name evidence="1" type="ORF">C5O19_22415</name>
</gene>
<proteinExistence type="predicted"/>
<dbReference type="AlphaFoldDB" id="A0A2S7IGH2"/>
<evidence type="ECO:0000313" key="1">
    <source>
        <dbReference type="EMBL" id="PQA54505.1"/>
    </source>
</evidence>
<dbReference type="Proteomes" id="UP000239590">
    <property type="component" value="Unassembled WGS sequence"/>
</dbReference>
<dbReference type="OrthoDB" id="1682379at2"/>
<evidence type="ECO:0008006" key="3">
    <source>
        <dbReference type="Google" id="ProtNLM"/>
    </source>
</evidence>
<comment type="caution">
    <text evidence="1">The sequence shown here is derived from an EMBL/GenBank/DDBJ whole genome shotgun (WGS) entry which is preliminary data.</text>
</comment>
<sequence>MLLTPRFVFTFYFLCGVIGLAILSLSTAFSQTSLLSGQVNSVTETRGLVGVHAVLTSYSAPITTQYAVSGNEGRFAFENVHKGLYRLTLSHVGYQTLVIDSIACHQQRIELGELTLALSQQALEEVVIRTKKPVIHYESDRFRVDVQAMHTRGDQGIDLLGRIPGVKLDRDGELSLQGKTGVLVYINGKQSYLTGNALLSYLKSLPASDIASIDFLPTPSASYDAAGSGAS</sequence>
<dbReference type="GO" id="GO:0030246">
    <property type="term" value="F:carbohydrate binding"/>
    <property type="evidence" value="ECO:0007669"/>
    <property type="project" value="InterPro"/>
</dbReference>
<dbReference type="InterPro" id="IPR013784">
    <property type="entry name" value="Carb-bd-like_fold"/>
</dbReference>
<dbReference type="EMBL" id="PTRA01000006">
    <property type="protein sequence ID" value="PQA54505.1"/>
    <property type="molecule type" value="Genomic_DNA"/>
</dbReference>
<evidence type="ECO:0000313" key="2">
    <source>
        <dbReference type="Proteomes" id="UP000239590"/>
    </source>
</evidence>
<dbReference type="SUPFAM" id="SSF49452">
    <property type="entry name" value="Starch-binding domain-like"/>
    <property type="match status" value="1"/>
</dbReference>
<keyword evidence="2" id="KW-1185">Reference proteome</keyword>
<accession>A0A2S7IGH2</accession>
<organism evidence="1 2">
    <name type="scientific">Siphonobacter curvatus</name>
    <dbReference type="NCBI Taxonomy" id="2094562"/>
    <lineage>
        <taxon>Bacteria</taxon>
        <taxon>Pseudomonadati</taxon>
        <taxon>Bacteroidota</taxon>
        <taxon>Cytophagia</taxon>
        <taxon>Cytophagales</taxon>
        <taxon>Cytophagaceae</taxon>
        <taxon>Siphonobacter</taxon>
    </lineage>
</organism>
<name>A0A2S7IGH2_9BACT</name>